<evidence type="ECO:0000313" key="2">
    <source>
        <dbReference type="Proteomes" id="UP001630127"/>
    </source>
</evidence>
<dbReference type="AlphaFoldDB" id="A0ABD2XV69"/>
<gene>
    <name evidence="1" type="ORF">ACH5RR_040949</name>
</gene>
<protein>
    <submittedName>
        <fullName evidence="1">Uncharacterized protein</fullName>
    </submittedName>
</protein>
<proteinExistence type="predicted"/>
<organism evidence="1 2">
    <name type="scientific">Cinchona calisaya</name>
    <dbReference type="NCBI Taxonomy" id="153742"/>
    <lineage>
        <taxon>Eukaryota</taxon>
        <taxon>Viridiplantae</taxon>
        <taxon>Streptophyta</taxon>
        <taxon>Embryophyta</taxon>
        <taxon>Tracheophyta</taxon>
        <taxon>Spermatophyta</taxon>
        <taxon>Magnoliopsida</taxon>
        <taxon>eudicotyledons</taxon>
        <taxon>Gunneridae</taxon>
        <taxon>Pentapetalae</taxon>
        <taxon>asterids</taxon>
        <taxon>lamiids</taxon>
        <taxon>Gentianales</taxon>
        <taxon>Rubiaceae</taxon>
        <taxon>Cinchonoideae</taxon>
        <taxon>Cinchoneae</taxon>
        <taxon>Cinchona</taxon>
    </lineage>
</organism>
<sequence length="114" mass="12373">MVDRVHVPYVVSMIFLHDFLESLKGKAASPPLDQSNAFLVYSSGRGDIVQNTCGVLLALYAISFGLKTNMEVEALALLEVLEIVLRLNYDGFIIGGCGGLWVGNRANSDDVRLA</sequence>
<dbReference type="EMBL" id="JBJUIK010000017">
    <property type="protein sequence ID" value="KAL3498217.1"/>
    <property type="molecule type" value="Genomic_DNA"/>
</dbReference>
<evidence type="ECO:0000313" key="1">
    <source>
        <dbReference type="EMBL" id="KAL3498217.1"/>
    </source>
</evidence>
<name>A0ABD2XV69_9GENT</name>
<reference evidence="1 2" key="1">
    <citation type="submission" date="2024-11" db="EMBL/GenBank/DDBJ databases">
        <title>A near-complete genome assembly of Cinchona calisaya.</title>
        <authorList>
            <person name="Lian D.C."/>
            <person name="Zhao X.W."/>
            <person name="Wei L."/>
        </authorList>
    </citation>
    <scope>NUCLEOTIDE SEQUENCE [LARGE SCALE GENOMIC DNA]</scope>
    <source>
        <tissue evidence="1">Nenye</tissue>
    </source>
</reference>
<comment type="caution">
    <text evidence="1">The sequence shown here is derived from an EMBL/GenBank/DDBJ whole genome shotgun (WGS) entry which is preliminary data.</text>
</comment>
<accession>A0ABD2XV69</accession>
<dbReference type="Proteomes" id="UP001630127">
    <property type="component" value="Unassembled WGS sequence"/>
</dbReference>
<keyword evidence="2" id="KW-1185">Reference proteome</keyword>